<dbReference type="SUPFAM" id="SSF57716">
    <property type="entry name" value="Glucocorticoid receptor-like (DNA-binding domain)"/>
    <property type="match status" value="2"/>
</dbReference>
<evidence type="ECO:0000256" key="1">
    <source>
        <dbReference type="ARBA" id="ARBA00022723"/>
    </source>
</evidence>
<keyword evidence="3 4" id="KW-0440">LIM domain</keyword>
<evidence type="ECO:0000313" key="7">
    <source>
        <dbReference type="Ensembl" id="ENSAPOP00000029165.1"/>
    </source>
</evidence>
<dbReference type="PROSITE" id="PS50023">
    <property type="entry name" value="LIM_DOMAIN_2"/>
    <property type="match status" value="1"/>
</dbReference>
<accession>A0A3Q1HLZ5</accession>
<organism evidence="7 8">
    <name type="scientific">Acanthochromis polyacanthus</name>
    <name type="common">spiny chromis</name>
    <dbReference type="NCBI Taxonomy" id="80966"/>
    <lineage>
        <taxon>Eukaryota</taxon>
        <taxon>Metazoa</taxon>
        <taxon>Chordata</taxon>
        <taxon>Craniata</taxon>
        <taxon>Vertebrata</taxon>
        <taxon>Euteleostomi</taxon>
        <taxon>Actinopterygii</taxon>
        <taxon>Neopterygii</taxon>
        <taxon>Teleostei</taxon>
        <taxon>Neoteleostei</taxon>
        <taxon>Acanthomorphata</taxon>
        <taxon>Ovalentaria</taxon>
        <taxon>Pomacentridae</taxon>
        <taxon>Acanthochromis</taxon>
    </lineage>
</organism>
<feature type="region of interest" description="Disordered" evidence="5">
    <location>
        <begin position="1"/>
        <end position="30"/>
    </location>
</feature>
<evidence type="ECO:0000256" key="2">
    <source>
        <dbReference type="ARBA" id="ARBA00022833"/>
    </source>
</evidence>
<dbReference type="InterPro" id="IPR001781">
    <property type="entry name" value="Znf_LIM"/>
</dbReference>
<keyword evidence="8" id="KW-1185">Reference proteome</keyword>
<dbReference type="GeneTree" id="ENSGT00940000158377"/>
<dbReference type="Ensembl" id="ENSAPOT00000020021.1">
    <property type="protein sequence ID" value="ENSAPOP00000029173.1"/>
    <property type="gene ID" value="ENSAPOG00000014848.1"/>
</dbReference>
<dbReference type="Gene3D" id="2.10.110.10">
    <property type="entry name" value="Cysteine Rich Protein"/>
    <property type="match status" value="1"/>
</dbReference>
<dbReference type="GO" id="GO:0046872">
    <property type="term" value="F:metal ion binding"/>
    <property type="evidence" value="ECO:0007669"/>
    <property type="project" value="UniProtKB-KW"/>
</dbReference>
<dbReference type="Proteomes" id="UP000257200">
    <property type="component" value="Unplaced"/>
</dbReference>
<evidence type="ECO:0000259" key="6">
    <source>
        <dbReference type="PROSITE" id="PS50023"/>
    </source>
</evidence>
<keyword evidence="1 4" id="KW-0479">Metal-binding</keyword>
<evidence type="ECO:0000256" key="5">
    <source>
        <dbReference type="SAM" id="MobiDB-lite"/>
    </source>
</evidence>
<evidence type="ECO:0000256" key="3">
    <source>
        <dbReference type="ARBA" id="ARBA00023038"/>
    </source>
</evidence>
<dbReference type="Pfam" id="PF00412">
    <property type="entry name" value="LIM"/>
    <property type="match status" value="1"/>
</dbReference>
<feature type="domain" description="LIM zinc-binding" evidence="6">
    <location>
        <begin position="44"/>
        <end position="104"/>
    </location>
</feature>
<dbReference type="FunFam" id="2.10.110.10:FF:000002">
    <property type="entry name" value="LIM domain and actin-binding 1"/>
    <property type="match status" value="1"/>
</dbReference>
<evidence type="ECO:0000256" key="4">
    <source>
        <dbReference type="PROSITE-ProRule" id="PRU00125"/>
    </source>
</evidence>
<feature type="compositionally biased region" description="Basic and acidic residues" evidence="5">
    <location>
        <begin position="10"/>
        <end position="27"/>
    </location>
</feature>
<protein>
    <submittedName>
        <fullName evidence="7">LIM domain containing 2</fullName>
    </submittedName>
</protein>
<dbReference type="AlphaFoldDB" id="A0A3Q1HLZ5"/>
<evidence type="ECO:0000313" key="8">
    <source>
        <dbReference type="Proteomes" id="UP000257200"/>
    </source>
</evidence>
<proteinExistence type="predicted"/>
<dbReference type="SMART" id="SM00132">
    <property type="entry name" value="LIM"/>
    <property type="match status" value="1"/>
</dbReference>
<name>A0A3Q1HLZ5_9TELE</name>
<dbReference type="Ensembl" id="ENSAPOT00000031915.1">
    <property type="protein sequence ID" value="ENSAPOP00000029165.1"/>
    <property type="gene ID" value="ENSAPOG00000014848.1"/>
</dbReference>
<dbReference type="PANTHER" id="PTHR24206">
    <property type="entry name" value="OS06G0237300 PROTEIN"/>
    <property type="match status" value="1"/>
</dbReference>
<keyword evidence="2 4" id="KW-0862">Zinc</keyword>
<dbReference type="PROSITE" id="PS00478">
    <property type="entry name" value="LIM_DOMAIN_1"/>
    <property type="match status" value="1"/>
</dbReference>
<reference evidence="7" key="1">
    <citation type="submission" date="2025-05" db="UniProtKB">
        <authorList>
            <consortium name="Ensembl"/>
        </authorList>
    </citation>
    <scope>IDENTIFICATION</scope>
</reference>
<sequence>MSALYLSKVAPKESTHSPLKLEQDQSRKSGKGVKLVKFAPASGERCSACQKPVYQMEKIAADKYIFHKTCFCCKHCKKKLSMYSFTPLNGEFYCIFHYQQLFRRKGNYDEGFGRVQHKDRWLLKDKADEMPDESEA</sequence>
<dbReference type="STRING" id="80966.ENSAPOP00000029165"/>